<keyword evidence="8" id="KW-0503">Monooxygenase</keyword>
<organism evidence="9 10">
    <name type="scientific">Miscanthus lutarioriparius</name>
    <dbReference type="NCBI Taxonomy" id="422564"/>
    <lineage>
        <taxon>Eukaryota</taxon>
        <taxon>Viridiplantae</taxon>
        <taxon>Streptophyta</taxon>
        <taxon>Embryophyta</taxon>
        <taxon>Tracheophyta</taxon>
        <taxon>Spermatophyta</taxon>
        <taxon>Magnoliopsida</taxon>
        <taxon>Liliopsida</taxon>
        <taxon>Poales</taxon>
        <taxon>Poaceae</taxon>
        <taxon>PACMAD clade</taxon>
        <taxon>Panicoideae</taxon>
        <taxon>Andropogonodae</taxon>
        <taxon>Andropogoneae</taxon>
        <taxon>Saccharinae</taxon>
        <taxon>Miscanthus</taxon>
    </lineage>
</organism>
<proteinExistence type="inferred from homology"/>
<keyword evidence="3" id="KW-0812">Transmembrane</keyword>
<dbReference type="PRINTS" id="PR00463">
    <property type="entry name" value="EP450I"/>
</dbReference>
<keyword evidence="6" id="KW-0472">Membrane</keyword>
<keyword evidence="5 8" id="KW-0560">Oxidoreductase</keyword>
<dbReference type="GO" id="GO:0004497">
    <property type="term" value="F:monooxygenase activity"/>
    <property type="evidence" value="ECO:0007669"/>
    <property type="project" value="UniProtKB-KW"/>
</dbReference>
<evidence type="ECO:0008006" key="11">
    <source>
        <dbReference type="Google" id="ProtNLM"/>
    </source>
</evidence>
<dbReference type="GO" id="GO:0016020">
    <property type="term" value="C:membrane"/>
    <property type="evidence" value="ECO:0007669"/>
    <property type="project" value="UniProtKB-SubCell"/>
</dbReference>
<sequence>MGLDASIKRTATKLDDVLERTLQAHEKSLENSGEAGGDLLDDLLSAVKEGGDGFMLDRIDVKGLVLDLFVAGIDTTSKAIEWAMAFLIKNPREMEKVQEEVRQVAGAQGVLEEQLGRMSRLQAALKEAMRLHPPVPLLIPRESIQDTKLHGYDIPAKTRVIINAWAIGRDSQSWENAEEFLPERFMNDAGDYSCKGYRFIPFGAGRRGCPGTAFATCLAELALANLLFHFDWELPEGHDVDSFEVVESSGLSPALKSALTLVVKPLQA</sequence>
<comment type="subcellular location">
    <subcellularLocation>
        <location evidence="1">Membrane</location>
        <topology evidence="1">Single-pass membrane protein</topology>
    </subcellularLocation>
</comment>
<evidence type="ECO:0000256" key="8">
    <source>
        <dbReference type="RuleBase" id="RU000461"/>
    </source>
</evidence>
<comment type="similarity">
    <text evidence="2 8">Belongs to the cytochrome P450 family.</text>
</comment>
<dbReference type="EMBL" id="CAJGYO010000017">
    <property type="protein sequence ID" value="CAD6333233.1"/>
    <property type="molecule type" value="Genomic_DNA"/>
</dbReference>
<dbReference type="InterPro" id="IPR002401">
    <property type="entry name" value="Cyt_P450_E_grp-I"/>
</dbReference>
<evidence type="ECO:0000313" key="9">
    <source>
        <dbReference type="EMBL" id="CAD6333233.1"/>
    </source>
</evidence>
<dbReference type="GO" id="GO:0016705">
    <property type="term" value="F:oxidoreductase activity, acting on paired donors, with incorporation or reduction of molecular oxygen"/>
    <property type="evidence" value="ECO:0007669"/>
    <property type="project" value="InterPro"/>
</dbReference>
<evidence type="ECO:0000256" key="1">
    <source>
        <dbReference type="ARBA" id="ARBA00004167"/>
    </source>
</evidence>
<evidence type="ECO:0000256" key="4">
    <source>
        <dbReference type="ARBA" id="ARBA00022989"/>
    </source>
</evidence>
<protein>
    <recommendedName>
        <fullName evidence="11">Cytochrome P450</fullName>
    </recommendedName>
</protein>
<dbReference type="SUPFAM" id="SSF48264">
    <property type="entry name" value="Cytochrome P450"/>
    <property type="match status" value="1"/>
</dbReference>
<keyword evidence="7 8" id="KW-0408">Iron</keyword>
<dbReference type="Pfam" id="PF00067">
    <property type="entry name" value="p450"/>
    <property type="match status" value="1"/>
</dbReference>
<dbReference type="InterPro" id="IPR036396">
    <property type="entry name" value="Cyt_P450_sf"/>
</dbReference>
<feature type="binding site" description="axial binding residue" evidence="7">
    <location>
        <position position="209"/>
    </location>
    <ligand>
        <name>heme</name>
        <dbReference type="ChEBI" id="CHEBI:30413"/>
    </ligand>
    <ligandPart>
        <name>Fe</name>
        <dbReference type="ChEBI" id="CHEBI:18248"/>
    </ligandPart>
</feature>
<evidence type="ECO:0000256" key="6">
    <source>
        <dbReference type="ARBA" id="ARBA00023136"/>
    </source>
</evidence>
<dbReference type="Gene3D" id="1.10.630.10">
    <property type="entry name" value="Cytochrome P450"/>
    <property type="match status" value="1"/>
</dbReference>
<dbReference type="PROSITE" id="PS00086">
    <property type="entry name" value="CYTOCHROME_P450"/>
    <property type="match status" value="1"/>
</dbReference>
<dbReference type="PANTHER" id="PTHR47956:SF7">
    <property type="entry name" value="OS05G0515200 PROTEIN"/>
    <property type="match status" value="1"/>
</dbReference>
<keyword evidence="7 8" id="KW-0349">Heme</keyword>
<dbReference type="OrthoDB" id="1055148at2759"/>
<dbReference type="PRINTS" id="PR00385">
    <property type="entry name" value="P450"/>
</dbReference>
<dbReference type="Proteomes" id="UP000604825">
    <property type="component" value="Unassembled WGS sequence"/>
</dbReference>
<dbReference type="GO" id="GO:0020037">
    <property type="term" value="F:heme binding"/>
    <property type="evidence" value="ECO:0007669"/>
    <property type="project" value="InterPro"/>
</dbReference>
<comment type="caution">
    <text evidence="9">The sequence shown here is derived from an EMBL/GenBank/DDBJ whole genome shotgun (WGS) entry which is preliminary data.</text>
</comment>
<evidence type="ECO:0000256" key="3">
    <source>
        <dbReference type="ARBA" id="ARBA00022692"/>
    </source>
</evidence>
<dbReference type="PANTHER" id="PTHR47956">
    <property type="entry name" value="CYTOCHROME P450 71B11-RELATED"/>
    <property type="match status" value="1"/>
</dbReference>
<reference evidence="9" key="1">
    <citation type="submission" date="2020-10" db="EMBL/GenBank/DDBJ databases">
        <authorList>
            <person name="Han B."/>
            <person name="Lu T."/>
            <person name="Zhao Q."/>
            <person name="Huang X."/>
            <person name="Zhao Y."/>
        </authorList>
    </citation>
    <scope>NUCLEOTIDE SEQUENCE</scope>
</reference>
<keyword evidence="4" id="KW-1133">Transmembrane helix</keyword>
<dbReference type="InterPro" id="IPR050193">
    <property type="entry name" value="Cytochrome_P450_71"/>
</dbReference>
<name>A0A811RWE2_9POAL</name>
<dbReference type="InterPro" id="IPR017972">
    <property type="entry name" value="Cyt_P450_CS"/>
</dbReference>
<evidence type="ECO:0000256" key="2">
    <source>
        <dbReference type="ARBA" id="ARBA00010617"/>
    </source>
</evidence>
<evidence type="ECO:0000313" key="10">
    <source>
        <dbReference type="Proteomes" id="UP000604825"/>
    </source>
</evidence>
<dbReference type="AlphaFoldDB" id="A0A811RWE2"/>
<evidence type="ECO:0000256" key="5">
    <source>
        <dbReference type="ARBA" id="ARBA00023002"/>
    </source>
</evidence>
<dbReference type="GO" id="GO:0005506">
    <property type="term" value="F:iron ion binding"/>
    <property type="evidence" value="ECO:0007669"/>
    <property type="project" value="InterPro"/>
</dbReference>
<accession>A0A811RWE2</accession>
<dbReference type="InterPro" id="IPR001128">
    <property type="entry name" value="Cyt_P450"/>
</dbReference>
<keyword evidence="7 8" id="KW-0479">Metal-binding</keyword>
<gene>
    <name evidence="9" type="ORF">NCGR_LOCUS57331</name>
</gene>
<evidence type="ECO:0000256" key="7">
    <source>
        <dbReference type="PIRSR" id="PIRSR602401-1"/>
    </source>
</evidence>
<keyword evidence="10" id="KW-1185">Reference proteome</keyword>
<comment type="cofactor">
    <cofactor evidence="7">
        <name>heme</name>
        <dbReference type="ChEBI" id="CHEBI:30413"/>
    </cofactor>
</comment>